<dbReference type="PANTHER" id="PTHR35527">
    <property type="entry name" value="CHOLOYLGLYCINE HYDROLASE"/>
    <property type="match status" value="1"/>
</dbReference>
<dbReference type="EMBL" id="RHJS01000002">
    <property type="protein sequence ID" value="RRK31709.1"/>
    <property type="molecule type" value="Genomic_DNA"/>
</dbReference>
<evidence type="ECO:0000256" key="3">
    <source>
        <dbReference type="SAM" id="Phobius"/>
    </source>
</evidence>
<comment type="similarity">
    <text evidence="1">Belongs to the peptidase C59 family.</text>
</comment>
<keyword evidence="3" id="KW-0812">Transmembrane</keyword>
<dbReference type="AlphaFoldDB" id="A0A426DFX4"/>
<proteinExistence type="inferred from homology"/>
<dbReference type="InterPro" id="IPR052193">
    <property type="entry name" value="Peptidase_C59"/>
</dbReference>
<reference evidence="5" key="1">
    <citation type="submission" date="2018-10" db="EMBL/GenBank/DDBJ databases">
        <title>Schaedlerella arabinophila gen. nov. sp. nov., isolated from the mouse intestinal tract and comparative analysis with the genome of the closely related altered Schaedler flora strain ASF502.</title>
        <authorList>
            <person name="Miyake S."/>
            <person name="Soh M."/>
            <person name="Seedorf H."/>
        </authorList>
    </citation>
    <scope>NUCLEOTIDE SEQUENCE [LARGE SCALE GENOMIC DNA]</scope>
    <source>
        <strain evidence="5">DSM 106076</strain>
    </source>
</reference>
<dbReference type="Gene3D" id="3.60.60.10">
    <property type="entry name" value="Penicillin V Acylase, Chain A"/>
    <property type="match status" value="1"/>
</dbReference>
<dbReference type="PANTHER" id="PTHR35527:SF2">
    <property type="entry name" value="HYDROLASE"/>
    <property type="match status" value="1"/>
</dbReference>
<keyword evidence="6" id="KW-1185">Reference proteome</keyword>
<feature type="transmembrane region" description="Helical" evidence="3">
    <location>
        <begin position="9"/>
        <end position="28"/>
    </location>
</feature>
<evidence type="ECO:0000256" key="2">
    <source>
        <dbReference type="ARBA" id="ARBA00022801"/>
    </source>
</evidence>
<keyword evidence="2 5" id="KW-0378">Hydrolase</keyword>
<accession>A0A426DFX4</accession>
<dbReference type="Pfam" id="PF02275">
    <property type="entry name" value="CBAH"/>
    <property type="match status" value="1"/>
</dbReference>
<feature type="domain" description="Choloylglycine hydrolase/NAAA C-terminal" evidence="4">
    <location>
        <begin position="95"/>
        <end position="263"/>
    </location>
</feature>
<dbReference type="InterPro" id="IPR029132">
    <property type="entry name" value="CBAH/NAAA_C"/>
</dbReference>
<evidence type="ECO:0000259" key="4">
    <source>
        <dbReference type="Pfam" id="PF02275"/>
    </source>
</evidence>
<dbReference type="InterPro" id="IPR029055">
    <property type="entry name" value="Ntn_hydrolases_N"/>
</dbReference>
<sequence>MRKIRLKYIIYVILILLFAVIIILVILFQRNIRTAASVRKLEDGLYSMEYKGDYRLDLFLEQGGAADDLAVAEFVIQDVFHGLFPVDLRGTSFGCSTISARTSEGEAVFGRNFDWGTCTALIVQTRPAKGYASVSTVNMDFLNLGLRMPEETQMRLLSVAAPFAPMDGMNEKGLCVAVLMIQDSPGFQQDTGKTDLTTTTAVRLLLDQAADVEEAVELLSQYDLHASAGMMVHFALTDATGHSVVVEYIDNEMVVTETEVVTNYYLSPGEKYGIGTEESKIRYAMLKDLLQSSSSLDMDGIRDALDSVSKHNFDSEFASTEWSIVYNQSTGEARYYHRENYQKYYSFIAGSP</sequence>
<evidence type="ECO:0000313" key="6">
    <source>
        <dbReference type="Proteomes" id="UP000274920"/>
    </source>
</evidence>
<organism evidence="5 6">
    <name type="scientific">Schaedlerella arabinosiphila</name>
    <dbReference type="NCBI Taxonomy" id="2044587"/>
    <lineage>
        <taxon>Bacteria</taxon>
        <taxon>Bacillati</taxon>
        <taxon>Bacillota</taxon>
        <taxon>Clostridia</taxon>
        <taxon>Lachnospirales</taxon>
        <taxon>Lachnospiraceae</taxon>
        <taxon>Schaedlerella</taxon>
    </lineage>
</organism>
<evidence type="ECO:0000313" key="5">
    <source>
        <dbReference type="EMBL" id="RRK31709.1"/>
    </source>
</evidence>
<dbReference type="SUPFAM" id="SSF56235">
    <property type="entry name" value="N-terminal nucleophile aminohydrolases (Ntn hydrolases)"/>
    <property type="match status" value="1"/>
</dbReference>
<dbReference type="GO" id="GO:0016787">
    <property type="term" value="F:hydrolase activity"/>
    <property type="evidence" value="ECO:0007669"/>
    <property type="project" value="UniProtKB-KW"/>
</dbReference>
<keyword evidence="3" id="KW-0472">Membrane</keyword>
<name>A0A426DFX4_9FIRM</name>
<keyword evidence="3" id="KW-1133">Transmembrane helix</keyword>
<protein>
    <submittedName>
        <fullName evidence="5">Linear amide C-N hydrolase</fullName>
    </submittedName>
</protein>
<dbReference type="Proteomes" id="UP000274920">
    <property type="component" value="Unassembled WGS sequence"/>
</dbReference>
<gene>
    <name evidence="5" type="ORF">EBB54_10295</name>
</gene>
<evidence type="ECO:0000256" key="1">
    <source>
        <dbReference type="ARBA" id="ARBA00006625"/>
    </source>
</evidence>
<comment type="caution">
    <text evidence="5">The sequence shown here is derived from an EMBL/GenBank/DDBJ whole genome shotgun (WGS) entry which is preliminary data.</text>
</comment>